<dbReference type="Proteomes" id="UP000009234">
    <property type="component" value="Chromosome"/>
</dbReference>
<keyword evidence="3" id="KW-1185">Reference proteome</keyword>
<dbReference type="KEGG" id="dru:Desru_2705"/>
<dbReference type="eggNOG" id="ENOG50323GR">
    <property type="taxonomic scope" value="Bacteria"/>
</dbReference>
<gene>
    <name evidence="2" type="ordered locus">Desru_2705</name>
</gene>
<name>F6DR95_DESRL</name>
<organism evidence="2 3">
    <name type="scientific">Desulforamulus ruminis (strain ATCC 23193 / DSM 2154 / NCIMB 8452 / DL)</name>
    <name type="common">Desulfotomaculum ruminis</name>
    <dbReference type="NCBI Taxonomy" id="696281"/>
    <lineage>
        <taxon>Bacteria</taxon>
        <taxon>Bacillati</taxon>
        <taxon>Bacillota</taxon>
        <taxon>Clostridia</taxon>
        <taxon>Eubacteriales</taxon>
        <taxon>Peptococcaceae</taxon>
        <taxon>Desulforamulus</taxon>
    </lineage>
</organism>
<dbReference type="RefSeq" id="WP_013842686.1">
    <property type="nucleotide sequence ID" value="NC_015589.1"/>
</dbReference>
<sequence>MKLKKQLQAVLEQHNNYDGILFQLTSPYALHQRLAPGSPYRPESFGAGVSSGYVEQCLQIAAELYGRLPFGKHLLVVYEDAYNEKNTNEIDFFESCLMASSKAETDIFQWKHRPVEGGFPTGQDVNNECHTCTRRMYAAKGIDTERLFREIILSDIGGQYALASKVFVVDVDSACIFHLYDDRGLTVYTPDETLFAYIGPEHDDVPGEEFLFSIGTEAFHWINGGDDPQDLCLHGITSVTIGAEVFSYPCAVSAAALRMLKTLTEDHQPTYCEQMLPCCGHSLCAKETLDEVTISGCENGIDWTVRHEGDQIRLITPSGRETLLNLSLYRKEICRFADGVEAFYQKSLPKRTGHDLDKNGYQAFWNEWHRRRKGWGMLPR</sequence>
<dbReference type="InterPro" id="IPR024976">
    <property type="entry name" value="DUF3885"/>
</dbReference>
<reference evidence="2 3" key="2">
    <citation type="journal article" date="2012" name="Stand. Genomic Sci.">
        <title>Complete genome sequence of the sulfate-reducing firmicute Desulfotomaculum ruminis type strain (DL(T)).</title>
        <authorList>
            <person name="Spring S."/>
            <person name="Visser M."/>
            <person name="Lu M."/>
            <person name="Copeland A."/>
            <person name="Lapidus A."/>
            <person name="Lucas S."/>
            <person name="Cheng J.F."/>
            <person name="Han C."/>
            <person name="Tapia R."/>
            <person name="Goodwin L.A."/>
            <person name="Pitluck S."/>
            <person name="Ivanova N."/>
            <person name="Land M."/>
            <person name="Hauser L."/>
            <person name="Larimer F."/>
            <person name="Rohde M."/>
            <person name="Goker M."/>
            <person name="Detter J.C."/>
            <person name="Kyrpides N.C."/>
            <person name="Woyke T."/>
            <person name="Schaap P.J."/>
            <person name="Plugge C.M."/>
            <person name="Muyzer G."/>
            <person name="Kuever J."/>
            <person name="Pereira I.A."/>
            <person name="Parshina S.N."/>
            <person name="Bernier-Latmani R."/>
            <person name="Stams A.J."/>
            <person name="Klenk H.P."/>
        </authorList>
    </citation>
    <scope>NUCLEOTIDE SEQUENCE [LARGE SCALE GENOMIC DNA]</scope>
    <source>
        <strain evidence="3">ATCC 23193 / DSM 2154 / NCIB 8452 / DL</strain>
    </source>
</reference>
<dbReference type="EMBL" id="CP002780">
    <property type="protein sequence ID" value="AEG60930.1"/>
    <property type="molecule type" value="Genomic_DNA"/>
</dbReference>
<evidence type="ECO:0000313" key="3">
    <source>
        <dbReference type="Proteomes" id="UP000009234"/>
    </source>
</evidence>
<evidence type="ECO:0000313" key="2">
    <source>
        <dbReference type="EMBL" id="AEG60930.1"/>
    </source>
</evidence>
<reference evidence="3" key="1">
    <citation type="submission" date="2011-05" db="EMBL/GenBank/DDBJ databases">
        <title>Complete sequence of Desulfotomaculum ruminis DSM 2154.</title>
        <authorList>
            <person name="Lucas S."/>
            <person name="Copeland A."/>
            <person name="Lapidus A."/>
            <person name="Cheng J.-F."/>
            <person name="Goodwin L."/>
            <person name="Pitluck S."/>
            <person name="Lu M."/>
            <person name="Detter J.C."/>
            <person name="Han C."/>
            <person name="Tapia R."/>
            <person name="Land M."/>
            <person name="Hauser L."/>
            <person name="Kyrpides N."/>
            <person name="Ivanova N."/>
            <person name="Mikhailova N."/>
            <person name="Pagani I."/>
            <person name="Stams A.J.M."/>
            <person name="Plugge C.M."/>
            <person name="Muyzer G."/>
            <person name="Kuever J."/>
            <person name="Parshina S.N."/>
            <person name="Ivanova A.E."/>
            <person name="Nazina T.N."/>
            <person name="Brambilla E."/>
            <person name="Spring S."/>
            <person name="Klenk H.-P."/>
            <person name="Woyke T."/>
        </authorList>
    </citation>
    <scope>NUCLEOTIDE SEQUENCE [LARGE SCALE GENOMIC DNA]</scope>
    <source>
        <strain evidence="3">ATCC 23193 / DSM 2154 / NCIB 8452 / DL</strain>
    </source>
</reference>
<dbReference type="AlphaFoldDB" id="F6DR95"/>
<protein>
    <recommendedName>
        <fullName evidence="1">DUF3885 domain-containing protein</fullName>
    </recommendedName>
</protein>
<accession>F6DR95</accession>
<feature type="domain" description="DUF3885" evidence="1">
    <location>
        <begin position="50"/>
        <end position="193"/>
    </location>
</feature>
<evidence type="ECO:0000259" key="1">
    <source>
        <dbReference type="Pfam" id="PF13021"/>
    </source>
</evidence>
<dbReference type="HOGENOM" id="CLU_727104_0_0_9"/>
<proteinExistence type="predicted"/>
<dbReference type="Pfam" id="PF13021">
    <property type="entry name" value="DUF3885"/>
    <property type="match status" value="1"/>
</dbReference>